<reference evidence="4" key="1">
    <citation type="submission" date="2024-04" db="EMBL/GenBank/DDBJ databases">
        <authorList>
            <person name="Shaw F."/>
            <person name="Minotto A."/>
        </authorList>
    </citation>
    <scope>NUCLEOTIDE SEQUENCE [LARGE SCALE GENOMIC DNA]</scope>
</reference>
<evidence type="ECO:0000256" key="1">
    <source>
        <dbReference type="SAM" id="MobiDB-lite"/>
    </source>
</evidence>
<keyword evidence="4" id="KW-1185">Reference proteome</keyword>
<feature type="domain" description="Fungal-type protein kinase" evidence="2">
    <location>
        <begin position="5"/>
        <end position="64"/>
    </location>
</feature>
<evidence type="ECO:0000259" key="2">
    <source>
        <dbReference type="Pfam" id="PF17667"/>
    </source>
</evidence>
<sequence>MIGQSGRGVLSDWDHALKVILRNTPKAYRAGTGQFIYMLLLQYPMKGHDVQDDLESSFWVLLYVSLHYFPHNLGSAFHAGFFDECMEQSGLHVGDGKIHLLEGSRKPCDAMSCNSKKTCAPLNKLIHAVGKLFNKYQSCYTSRDDDGEDAEARFRATQEKLEQVDVVLNHFDTTLECDEWPENDVLPDQFPSKTRRQEDHVIHDLSSRAVATAALERQAAVSQRTLPTLISVIPGALYSARLVRQGSGQQDLASEAGPFTPSHELSQRCEENT</sequence>
<organism evidence="3 4">
    <name type="scientific">Somion occarium</name>
    <dbReference type="NCBI Taxonomy" id="3059160"/>
    <lineage>
        <taxon>Eukaryota</taxon>
        <taxon>Fungi</taxon>
        <taxon>Dikarya</taxon>
        <taxon>Basidiomycota</taxon>
        <taxon>Agaricomycotina</taxon>
        <taxon>Agaricomycetes</taxon>
        <taxon>Polyporales</taxon>
        <taxon>Cerrenaceae</taxon>
        <taxon>Somion</taxon>
    </lineage>
</organism>
<proteinExistence type="predicted"/>
<dbReference type="Proteomes" id="UP001497453">
    <property type="component" value="Chromosome 5"/>
</dbReference>
<feature type="region of interest" description="Disordered" evidence="1">
    <location>
        <begin position="249"/>
        <end position="273"/>
    </location>
</feature>
<gene>
    <name evidence="3" type="ORF">GFSPODELE1_LOCUS7117</name>
</gene>
<accession>A0ABP1DMC1</accession>
<evidence type="ECO:0000313" key="3">
    <source>
        <dbReference type="EMBL" id="CAL1708965.1"/>
    </source>
</evidence>
<evidence type="ECO:0000313" key="4">
    <source>
        <dbReference type="Proteomes" id="UP001497453"/>
    </source>
</evidence>
<name>A0ABP1DMC1_9APHY</name>
<dbReference type="EMBL" id="OZ037948">
    <property type="protein sequence ID" value="CAL1708965.1"/>
    <property type="molecule type" value="Genomic_DNA"/>
</dbReference>
<dbReference type="Pfam" id="PF17667">
    <property type="entry name" value="Pkinase_fungal"/>
    <property type="match status" value="1"/>
</dbReference>
<dbReference type="InterPro" id="IPR040976">
    <property type="entry name" value="Pkinase_fungal"/>
</dbReference>
<protein>
    <recommendedName>
        <fullName evidence="2">Fungal-type protein kinase domain-containing protein</fullName>
    </recommendedName>
</protein>